<reference evidence="1" key="1">
    <citation type="submission" date="2020-10" db="EMBL/GenBank/DDBJ databases">
        <authorList>
            <person name="Gilroy R."/>
        </authorList>
    </citation>
    <scope>NUCLEOTIDE SEQUENCE</scope>
    <source>
        <strain evidence="1">D5-748</strain>
    </source>
</reference>
<comment type="caution">
    <text evidence="1">The sequence shown here is derived from an EMBL/GenBank/DDBJ whole genome shotgun (WGS) entry which is preliminary data.</text>
</comment>
<name>A0A9D9EEZ0_9BACT</name>
<dbReference type="AlphaFoldDB" id="A0A9D9EEZ0"/>
<evidence type="ECO:0000313" key="2">
    <source>
        <dbReference type="Proteomes" id="UP000823619"/>
    </source>
</evidence>
<protein>
    <submittedName>
        <fullName evidence="1">Uncharacterized protein</fullName>
    </submittedName>
</protein>
<evidence type="ECO:0000313" key="1">
    <source>
        <dbReference type="EMBL" id="MBO8445100.1"/>
    </source>
</evidence>
<sequence length="82" mass="9312">MLREVVSPKGNRMTFTYRRDGSPIIISDVITDLWIYDPSGSQSIFPPQDPERGKSFIVQHPVYPEKIPADEGLEITFSVTMI</sequence>
<dbReference type="EMBL" id="JADIMO010000064">
    <property type="protein sequence ID" value="MBO8445100.1"/>
    <property type="molecule type" value="Genomic_DNA"/>
</dbReference>
<organism evidence="1 2">
    <name type="scientific">Candidatus Cryptobacteroides merdavium</name>
    <dbReference type="NCBI Taxonomy" id="2840769"/>
    <lineage>
        <taxon>Bacteria</taxon>
        <taxon>Pseudomonadati</taxon>
        <taxon>Bacteroidota</taxon>
        <taxon>Bacteroidia</taxon>
        <taxon>Bacteroidales</taxon>
        <taxon>Candidatus Cryptobacteroides</taxon>
    </lineage>
</organism>
<dbReference type="Proteomes" id="UP000823619">
    <property type="component" value="Unassembled WGS sequence"/>
</dbReference>
<accession>A0A9D9EEZ0</accession>
<gene>
    <name evidence="1" type="ORF">IAC23_05325</name>
</gene>
<proteinExistence type="predicted"/>
<reference evidence="1" key="2">
    <citation type="journal article" date="2021" name="PeerJ">
        <title>Extensive microbial diversity within the chicken gut microbiome revealed by metagenomics and culture.</title>
        <authorList>
            <person name="Gilroy R."/>
            <person name="Ravi A."/>
            <person name="Getino M."/>
            <person name="Pursley I."/>
            <person name="Horton D.L."/>
            <person name="Alikhan N.F."/>
            <person name="Baker D."/>
            <person name="Gharbi K."/>
            <person name="Hall N."/>
            <person name="Watson M."/>
            <person name="Adriaenssens E.M."/>
            <person name="Foster-Nyarko E."/>
            <person name="Jarju S."/>
            <person name="Secka A."/>
            <person name="Antonio M."/>
            <person name="Oren A."/>
            <person name="Chaudhuri R.R."/>
            <person name="La Ragione R."/>
            <person name="Hildebrand F."/>
            <person name="Pallen M.J."/>
        </authorList>
    </citation>
    <scope>NUCLEOTIDE SEQUENCE</scope>
    <source>
        <strain evidence="1">D5-748</strain>
    </source>
</reference>